<dbReference type="PROSITE" id="PS51194">
    <property type="entry name" value="HELICASE_CTER"/>
    <property type="match status" value="1"/>
</dbReference>
<dbReference type="GO" id="GO:0003676">
    <property type="term" value="F:nucleic acid binding"/>
    <property type="evidence" value="ECO:0007669"/>
    <property type="project" value="InterPro"/>
</dbReference>
<evidence type="ECO:0000313" key="5">
    <source>
        <dbReference type="EMBL" id="GLU47212.1"/>
    </source>
</evidence>
<dbReference type="GO" id="GO:0043138">
    <property type="term" value="F:3'-5' DNA helicase activity"/>
    <property type="evidence" value="ECO:0007669"/>
    <property type="project" value="TreeGrafter"/>
</dbReference>
<name>A0A9W6P526_9ACTN</name>
<keyword evidence="5" id="KW-0378">Hydrolase</keyword>
<dbReference type="InterPro" id="IPR027417">
    <property type="entry name" value="P-loop_NTPase"/>
</dbReference>
<dbReference type="Pfam" id="PF00270">
    <property type="entry name" value="DEAD"/>
    <property type="match status" value="1"/>
</dbReference>
<keyword evidence="1" id="KW-0547">Nucleotide-binding</keyword>
<dbReference type="CDD" id="cd18797">
    <property type="entry name" value="SF2_C_Hrq"/>
    <property type="match status" value="1"/>
</dbReference>
<dbReference type="GO" id="GO:0005524">
    <property type="term" value="F:ATP binding"/>
    <property type="evidence" value="ECO:0007669"/>
    <property type="project" value="UniProtKB-KW"/>
</dbReference>
<feature type="domain" description="Helicase ATP-binding" evidence="3">
    <location>
        <begin position="75"/>
        <end position="250"/>
    </location>
</feature>
<dbReference type="Proteomes" id="UP001165092">
    <property type="component" value="Unassembled WGS sequence"/>
</dbReference>
<dbReference type="PROSITE" id="PS51192">
    <property type="entry name" value="HELICASE_ATP_BIND_1"/>
    <property type="match status" value="1"/>
</dbReference>
<keyword evidence="6" id="KW-1185">Reference proteome</keyword>
<evidence type="ECO:0000259" key="4">
    <source>
        <dbReference type="PROSITE" id="PS51194"/>
    </source>
</evidence>
<dbReference type="Pfam" id="PF09369">
    <property type="entry name" value="MZB"/>
    <property type="match status" value="1"/>
</dbReference>
<dbReference type="Gene3D" id="3.40.50.300">
    <property type="entry name" value="P-loop containing nucleotide triphosphate hydrolases"/>
    <property type="match status" value="2"/>
</dbReference>
<proteinExistence type="predicted"/>
<dbReference type="InterPro" id="IPR022307">
    <property type="entry name" value="Helicase_put_actinobac"/>
</dbReference>
<dbReference type="SMART" id="SM00487">
    <property type="entry name" value="DEXDc"/>
    <property type="match status" value="1"/>
</dbReference>
<keyword evidence="2" id="KW-0067">ATP-binding</keyword>
<dbReference type="CDD" id="cd17923">
    <property type="entry name" value="DEXHc_Hrq1-like"/>
    <property type="match status" value="1"/>
</dbReference>
<dbReference type="SMART" id="SM00490">
    <property type="entry name" value="HELICc"/>
    <property type="match status" value="1"/>
</dbReference>
<evidence type="ECO:0000259" key="3">
    <source>
        <dbReference type="PROSITE" id="PS51192"/>
    </source>
</evidence>
<evidence type="ECO:0000256" key="1">
    <source>
        <dbReference type="ARBA" id="ARBA00022741"/>
    </source>
</evidence>
<protein>
    <submittedName>
        <fullName evidence="5">Helicase</fullName>
    </submittedName>
</protein>
<comment type="caution">
    <text evidence="5">The sequence shown here is derived from an EMBL/GenBank/DDBJ whole genome shotgun (WGS) entry which is preliminary data.</text>
</comment>
<dbReference type="Pfam" id="PF00271">
    <property type="entry name" value="Helicase_C"/>
    <property type="match status" value="1"/>
</dbReference>
<dbReference type="Pfam" id="PF22982">
    <property type="entry name" value="WHD_HRQ1"/>
    <property type="match status" value="1"/>
</dbReference>
<feature type="domain" description="Helicase C-terminal" evidence="4">
    <location>
        <begin position="287"/>
        <end position="444"/>
    </location>
</feature>
<dbReference type="PANTHER" id="PTHR47957">
    <property type="entry name" value="ATP-DEPENDENT HELICASE HRQ1"/>
    <property type="match status" value="1"/>
</dbReference>
<dbReference type="SUPFAM" id="SSF52540">
    <property type="entry name" value="P-loop containing nucleoside triphosphate hydrolases"/>
    <property type="match status" value="1"/>
</dbReference>
<organism evidence="5 6">
    <name type="scientific">Nocardiopsis ansamitocini</name>
    <dbReference type="NCBI Taxonomy" id="1670832"/>
    <lineage>
        <taxon>Bacteria</taxon>
        <taxon>Bacillati</taxon>
        <taxon>Actinomycetota</taxon>
        <taxon>Actinomycetes</taxon>
        <taxon>Streptosporangiales</taxon>
        <taxon>Nocardiopsidaceae</taxon>
        <taxon>Nocardiopsis</taxon>
    </lineage>
</organism>
<keyword evidence="5" id="KW-0347">Helicase</keyword>
<dbReference type="AlphaFoldDB" id="A0A9W6P526"/>
<dbReference type="InterPro" id="IPR001650">
    <property type="entry name" value="Helicase_C-like"/>
</dbReference>
<dbReference type="InterPro" id="IPR011545">
    <property type="entry name" value="DEAD/DEAH_box_helicase_dom"/>
</dbReference>
<dbReference type="InterPro" id="IPR014001">
    <property type="entry name" value="Helicase_ATP-bd"/>
</dbReference>
<accession>A0A9W6P526</accession>
<dbReference type="PANTHER" id="PTHR47957:SF3">
    <property type="entry name" value="ATP-DEPENDENT HELICASE HRQ1"/>
    <property type="match status" value="1"/>
</dbReference>
<evidence type="ECO:0000313" key="6">
    <source>
        <dbReference type="Proteomes" id="UP001165092"/>
    </source>
</evidence>
<dbReference type="GO" id="GO:0036297">
    <property type="term" value="P:interstrand cross-link repair"/>
    <property type="evidence" value="ECO:0007669"/>
    <property type="project" value="TreeGrafter"/>
</dbReference>
<dbReference type="NCBIfam" id="TIGR03817">
    <property type="entry name" value="DECH_helic"/>
    <property type="match status" value="1"/>
</dbReference>
<dbReference type="GO" id="GO:0006289">
    <property type="term" value="P:nucleotide-excision repair"/>
    <property type="evidence" value="ECO:0007669"/>
    <property type="project" value="TreeGrafter"/>
</dbReference>
<evidence type="ECO:0000256" key="2">
    <source>
        <dbReference type="ARBA" id="ARBA00022840"/>
    </source>
</evidence>
<sequence length="776" mass="83159">MRAPGERVFGVNRWEPLLQRLWRDHTRPSRVTHVQRLPRRPGVSEDWPDWAETSLVERMVEAGVTAPWTHQVDAANLAHAGDNVIIATGTASGKSAAFLLPCATAVADGHTVLYLSPTKALAADQLRGVADLALPGMRAATYDGDTAGEARSWVRAHANYVLTNPDMLHRGILARHGAWSGFLRRLRYVVVDETHHYRGVFGSHVAQILRRLRRVCARYRSEPVFILASATAAAPAESARRLTGLPVTAVTSDASPRPALSFALVEPELTGETGEKGAPVRRTATAEAADLLASFAREGVRTLAFVRSRQGAELVAMSAQRALVDAKAHDLVDRVAAYRGGYLSTDRRALEAALRSGELLGLASTNALELGVDVTGLDAVLLTGWPGTRASLWQQAGRAGRGGADALAVFIARDDPLDTYLVHHPDAVFGQPVEATVLDPDNPYVLGPHLCAAASELPLTSDDLEIFGPATEGVLADLVDRALLRRRPRGWFWTRRDRASDLADIRGSGGPPVQIVETGTGQLLGTIDEAASHSSVHDGAVYLHQGLTYVVDGLDLEDGVALVRAENPEYSTWAREVTEIEIRATLRTETWGAANVSFGEVRVGREVVAYLKRDIRTGSVLGEQPLELPERILHTRAVWWTVGRETEEKLLAEGVELRGAAHAAEHAAIGLLPLFATCDRWDIGGVSTALHADTGLLTVFVYDGHEGGAGFAERGYAAARAWLGATRAAIAGCECSEGCPSCIQSPKCGNGNEPLSKPGALRLLDVLLEGQGKAGG</sequence>
<dbReference type="InterPro" id="IPR018973">
    <property type="entry name" value="MZB"/>
</dbReference>
<dbReference type="InterPro" id="IPR055227">
    <property type="entry name" value="HRQ1_WHD"/>
</dbReference>
<dbReference type="EMBL" id="BSQG01000002">
    <property type="protein sequence ID" value="GLU47212.1"/>
    <property type="molecule type" value="Genomic_DNA"/>
</dbReference>
<gene>
    <name evidence="5" type="ORF">Nans01_15630</name>
</gene>
<reference evidence="5" key="1">
    <citation type="submission" date="2023-02" db="EMBL/GenBank/DDBJ databases">
        <title>Nocardiopsis ansamitocini NBRC 112285.</title>
        <authorList>
            <person name="Ichikawa N."/>
            <person name="Sato H."/>
            <person name="Tonouchi N."/>
        </authorList>
    </citation>
    <scope>NUCLEOTIDE SEQUENCE</scope>
    <source>
        <strain evidence="5">NBRC 112285</strain>
    </source>
</reference>